<protein>
    <recommendedName>
        <fullName evidence="4">Lipoprotein</fullName>
    </recommendedName>
</protein>
<dbReference type="OrthoDB" id="3295342at2"/>
<evidence type="ECO:0008006" key="4">
    <source>
        <dbReference type="Google" id="ProtNLM"/>
    </source>
</evidence>
<feature type="signal peptide" evidence="1">
    <location>
        <begin position="1"/>
        <end position="18"/>
    </location>
</feature>
<organism evidence="2 3">
    <name type="scientific">Cryptosporangium phraense</name>
    <dbReference type="NCBI Taxonomy" id="2593070"/>
    <lineage>
        <taxon>Bacteria</taxon>
        <taxon>Bacillati</taxon>
        <taxon>Actinomycetota</taxon>
        <taxon>Actinomycetes</taxon>
        <taxon>Cryptosporangiales</taxon>
        <taxon>Cryptosporangiaceae</taxon>
        <taxon>Cryptosporangium</taxon>
    </lineage>
</organism>
<dbReference type="EMBL" id="VIRS01000005">
    <property type="protein sequence ID" value="TQS45181.1"/>
    <property type="molecule type" value="Genomic_DNA"/>
</dbReference>
<dbReference type="RefSeq" id="WP_142704045.1">
    <property type="nucleotide sequence ID" value="NZ_VIRS01000005.1"/>
</dbReference>
<evidence type="ECO:0000313" key="3">
    <source>
        <dbReference type="Proteomes" id="UP000317982"/>
    </source>
</evidence>
<dbReference type="Proteomes" id="UP000317982">
    <property type="component" value="Unassembled WGS sequence"/>
</dbReference>
<evidence type="ECO:0000256" key="1">
    <source>
        <dbReference type="SAM" id="SignalP"/>
    </source>
</evidence>
<dbReference type="PROSITE" id="PS51257">
    <property type="entry name" value="PROKAR_LIPOPROTEIN"/>
    <property type="match status" value="1"/>
</dbReference>
<proteinExistence type="predicted"/>
<reference evidence="2 3" key="1">
    <citation type="submission" date="2019-07" db="EMBL/GenBank/DDBJ databases">
        <title>Cryptosporangium phraense sp. nov., isolated from plant litter.</title>
        <authorList>
            <person name="Suriyachadkun C."/>
        </authorList>
    </citation>
    <scope>NUCLEOTIDE SEQUENCE [LARGE SCALE GENOMIC DNA]</scope>
    <source>
        <strain evidence="2 3">A-T 5661</strain>
    </source>
</reference>
<gene>
    <name evidence="2" type="ORF">FL583_08730</name>
</gene>
<dbReference type="AlphaFoldDB" id="A0A545AV80"/>
<feature type="chain" id="PRO_5039203312" description="Lipoprotein" evidence="1">
    <location>
        <begin position="19"/>
        <end position="197"/>
    </location>
</feature>
<dbReference type="InParanoid" id="A0A545AV80"/>
<comment type="caution">
    <text evidence="2">The sequence shown here is derived from an EMBL/GenBank/DDBJ whole genome shotgun (WGS) entry which is preliminary data.</text>
</comment>
<accession>A0A545AV80</accession>
<sequence length="197" mass="20398">MRSRVGVVLLSGLLFVVAACSSDPKPAPPAPSPSASASASAQVPALHLPTVAQGAPCPMTGERAVKSSIAYDDGQKVLGRGPVAPIAYYFDGAGATLTLTPEDKNPDGTYSKKVRWLGVGYTGPLLVRAARIDGAGTAFAKLFDMAEHVAGGYRFVLTEKDNDFPATTMVSGPGCYAYQVDGTNFSDVIVFQAALAK</sequence>
<keyword evidence="1" id="KW-0732">Signal</keyword>
<evidence type="ECO:0000313" key="2">
    <source>
        <dbReference type="EMBL" id="TQS45181.1"/>
    </source>
</evidence>
<keyword evidence="3" id="KW-1185">Reference proteome</keyword>
<name>A0A545AV80_9ACTN</name>